<evidence type="ECO:0000259" key="2">
    <source>
        <dbReference type="Pfam" id="PF13154"/>
    </source>
</evidence>
<evidence type="ECO:0000313" key="4">
    <source>
        <dbReference type="Proteomes" id="UP001596053"/>
    </source>
</evidence>
<organism evidence="3 4">
    <name type="scientific">Bosea eneae</name>
    <dbReference type="NCBI Taxonomy" id="151454"/>
    <lineage>
        <taxon>Bacteria</taxon>
        <taxon>Pseudomonadati</taxon>
        <taxon>Pseudomonadota</taxon>
        <taxon>Alphaproteobacteria</taxon>
        <taxon>Hyphomicrobiales</taxon>
        <taxon>Boseaceae</taxon>
        <taxon>Bosea</taxon>
    </lineage>
</organism>
<dbReference type="Pfam" id="PF13154">
    <property type="entry name" value="DUF3991"/>
    <property type="match status" value="1"/>
</dbReference>
<feature type="domain" description="DUF3991" evidence="2">
    <location>
        <begin position="121"/>
        <end position="187"/>
    </location>
</feature>
<evidence type="ECO:0000256" key="1">
    <source>
        <dbReference type="SAM" id="MobiDB-lite"/>
    </source>
</evidence>
<protein>
    <submittedName>
        <fullName evidence="3">DUF3991 and toprim domain-containing protein</fullName>
    </submittedName>
</protein>
<name>A0ABW0J0D3_9HYPH</name>
<dbReference type="Proteomes" id="UP001596053">
    <property type="component" value="Unassembled WGS sequence"/>
</dbReference>
<proteinExistence type="predicted"/>
<dbReference type="Pfam" id="PF13155">
    <property type="entry name" value="Toprim_2"/>
    <property type="match status" value="1"/>
</dbReference>
<evidence type="ECO:0000313" key="3">
    <source>
        <dbReference type="EMBL" id="MFC5422978.1"/>
    </source>
</evidence>
<gene>
    <name evidence="3" type="ORF">ACFPOB_25850</name>
</gene>
<reference evidence="4" key="1">
    <citation type="journal article" date="2019" name="Int. J. Syst. Evol. Microbiol.">
        <title>The Global Catalogue of Microorganisms (GCM) 10K type strain sequencing project: providing services to taxonomists for standard genome sequencing and annotation.</title>
        <authorList>
            <consortium name="The Broad Institute Genomics Platform"/>
            <consortium name="The Broad Institute Genome Sequencing Center for Infectious Disease"/>
            <person name="Wu L."/>
            <person name="Ma J."/>
        </authorList>
    </citation>
    <scope>NUCLEOTIDE SEQUENCE [LARGE SCALE GENOMIC DNA]</scope>
    <source>
        <strain evidence="4">NCAIM B.01391</strain>
    </source>
</reference>
<feature type="region of interest" description="Disordered" evidence="1">
    <location>
        <begin position="288"/>
        <end position="339"/>
    </location>
</feature>
<accession>A0ABW0J0D3</accession>
<dbReference type="InterPro" id="IPR025054">
    <property type="entry name" value="DUF3991"/>
</dbReference>
<keyword evidence="4" id="KW-1185">Reference proteome</keyword>
<dbReference type="PIRSF" id="PIRSF036054">
    <property type="entry name" value="UCP036054"/>
    <property type="match status" value="1"/>
</dbReference>
<dbReference type="EMBL" id="JBHSLW010000055">
    <property type="protein sequence ID" value="MFC5422978.1"/>
    <property type="molecule type" value="Genomic_DNA"/>
</dbReference>
<feature type="compositionally biased region" description="Gly residues" evidence="1">
    <location>
        <begin position="328"/>
        <end position="339"/>
    </location>
</feature>
<dbReference type="InterPro" id="IPR017041">
    <property type="entry name" value="UCP036054"/>
</dbReference>
<dbReference type="CDD" id="cd00188">
    <property type="entry name" value="TOPRIM"/>
    <property type="match status" value="1"/>
</dbReference>
<dbReference type="RefSeq" id="WP_377801178.1">
    <property type="nucleotide sequence ID" value="NZ_JBHSLW010000055.1"/>
</dbReference>
<comment type="caution">
    <text evidence="3">The sequence shown here is derived from an EMBL/GenBank/DDBJ whole genome shotgun (WGS) entry which is preliminary data.</text>
</comment>
<sequence length="339" mass="37033">MRVRVPCAAVLEQAGFTIDLPESSRKAIKYRRGEAIVIVIHAGRGWFDPRSDAKGDVFGLVEHLNGVSFVEGLDRVAALVGFVPRDPAWLRPPRDSRPVRSIFERWSSRRRPWPGSMMWCYLRDDRFLPEAVIRAAIRQDVLREGPYGSMWAAHGDEAGAVIGWEERGREWRGFSTGGAKLLFRFGSPEAARLCVTEAAIDAMSLAAREGTRPDSLYLSTGGGWSPATAAAIRMLAGRTGALLIAATDNNHQGETYAQRLMVIAREIGCGFERLRPVQVDWNAGLQAATASDQEEKGRREGDRAAAFPPTASRVTLRPAAPALDPPGRRGGCRGGVMKG</sequence>
<feature type="compositionally biased region" description="Basic and acidic residues" evidence="1">
    <location>
        <begin position="293"/>
        <end position="303"/>
    </location>
</feature>